<dbReference type="SUPFAM" id="SSF51161">
    <property type="entry name" value="Trimeric LpxA-like enzymes"/>
    <property type="match status" value="1"/>
</dbReference>
<dbReference type="InterPro" id="IPR011004">
    <property type="entry name" value="Trimer_LpxA-like_sf"/>
</dbReference>
<dbReference type="OrthoDB" id="9801697at2"/>
<dbReference type="GO" id="GO:0016740">
    <property type="term" value="F:transferase activity"/>
    <property type="evidence" value="ECO:0007669"/>
    <property type="project" value="UniProtKB-KW"/>
</dbReference>
<dbReference type="RefSeq" id="WP_002464854.1">
    <property type="nucleotide sequence ID" value="NZ_AEUN01000497.1"/>
</dbReference>
<sequence length="159" mass="18136">MRQFTTIKNYKVNPLWRIYQIVKFNKVLKNTLIIEVTKFIPLMSVKRWIYHHLLKMTIGQHTSIAYQVMVDIFYPELISIGDNSVIGYQTTILTHEALVNEFRYGPVTIGSNTLIGAHCIILPGIRIGNNVTIAAGSVVTKDIPDHAFVYGNPMYIKKN</sequence>
<dbReference type="PANTHER" id="PTHR43300:SF6">
    <property type="entry name" value="ACETYLTRANSFERASE YVOF-RELATED"/>
    <property type="match status" value="1"/>
</dbReference>
<evidence type="ECO:0000313" key="1">
    <source>
        <dbReference type="EMBL" id="EHJ07142.1"/>
    </source>
</evidence>
<comment type="caution">
    <text evidence="1">The sequence shown here is derived from an EMBL/GenBank/DDBJ whole genome shotgun (WGS) entry which is preliminary data.</text>
</comment>
<accession>G5JL04</accession>
<proteinExistence type="predicted"/>
<evidence type="ECO:0000313" key="2">
    <source>
        <dbReference type="Proteomes" id="UP000005413"/>
    </source>
</evidence>
<name>G5JL04_9STAP</name>
<dbReference type="AlphaFoldDB" id="G5JL04"/>
<keyword evidence="1" id="KW-0808">Transferase</keyword>
<organism evidence="1 2">
    <name type="scientific">Staphylococcus simiae CCM 7213 = CCUG 51256</name>
    <dbReference type="NCBI Taxonomy" id="911238"/>
    <lineage>
        <taxon>Bacteria</taxon>
        <taxon>Bacillati</taxon>
        <taxon>Bacillota</taxon>
        <taxon>Bacilli</taxon>
        <taxon>Bacillales</taxon>
        <taxon>Staphylococcaceae</taxon>
        <taxon>Staphylococcus</taxon>
    </lineage>
</organism>
<dbReference type="InterPro" id="IPR001451">
    <property type="entry name" value="Hexapep"/>
</dbReference>
<gene>
    <name evidence="1" type="ORF">SS7213T_10829</name>
</gene>
<dbReference type="CDD" id="cd04647">
    <property type="entry name" value="LbH_MAT_like"/>
    <property type="match status" value="1"/>
</dbReference>
<keyword evidence="2" id="KW-1185">Reference proteome</keyword>
<reference evidence="1 2" key="1">
    <citation type="journal article" date="2012" name="BMC Genomics">
        <title>Comparative genomic analysis of the genus Staphylococcus including Staphylococcus aureus and its newly described sister species Staphylococcus simiae.</title>
        <authorList>
            <person name="Suzuki H."/>
            <person name="Lefebure T."/>
            <person name="Pavinski Bitar P."/>
            <person name="Stanhope M.J."/>
        </authorList>
    </citation>
    <scope>NUCLEOTIDE SEQUENCE [LARGE SCALE GENOMIC DNA]</scope>
    <source>
        <strain evidence="1 2">CCM 7213</strain>
    </source>
</reference>
<dbReference type="PANTHER" id="PTHR43300">
    <property type="entry name" value="ACETYLTRANSFERASE"/>
    <property type="match status" value="1"/>
</dbReference>
<protein>
    <submittedName>
        <fullName evidence="1">Putative acetyltransferase</fullName>
    </submittedName>
</protein>
<dbReference type="Proteomes" id="UP000005413">
    <property type="component" value="Unassembled WGS sequence"/>
</dbReference>
<dbReference type="PATRIC" id="fig|911238.3.peg.1912"/>
<dbReference type="Gene3D" id="2.160.10.10">
    <property type="entry name" value="Hexapeptide repeat proteins"/>
    <property type="match status" value="1"/>
</dbReference>
<dbReference type="Pfam" id="PF14602">
    <property type="entry name" value="Hexapep_2"/>
    <property type="match status" value="1"/>
</dbReference>
<dbReference type="EMBL" id="AEUN01000497">
    <property type="protein sequence ID" value="EHJ07142.1"/>
    <property type="molecule type" value="Genomic_DNA"/>
</dbReference>
<dbReference type="InterPro" id="IPR050179">
    <property type="entry name" value="Trans_hexapeptide_repeat"/>
</dbReference>